<accession>A0A1V2TCQ5</accession>
<protein>
    <submittedName>
        <fullName evidence="1">Uncharacterized protein</fullName>
    </submittedName>
</protein>
<reference evidence="1 2" key="1">
    <citation type="journal article" date="2016" name="Antonie Van Leeuwenhoek">
        <title>Nocardia donostiensis sp. nov., isolated from human respiratory specimens.</title>
        <authorList>
            <person name="Ercibengoa M."/>
            <person name="Bell M."/>
            <person name="Marimon J.M."/>
            <person name="Humrighouse B."/>
            <person name="Klenk H.P."/>
            <person name="Potter G."/>
            <person name="Perez-Trallero E."/>
        </authorList>
    </citation>
    <scope>NUCLEOTIDE SEQUENCE [LARGE SCALE GENOMIC DNA]</scope>
    <source>
        <strain evidence="1 2">X1655</strain>
    </source>
</reference>
<evidence type="ECO:0000313" key="1">
    <source>
        <dbReference type="EMBL" id="ONM47302.1"/>
    </source>
</evidence>
<sequence>MVQPKRFPPYQPNPALPAAVTCTRTSPGCGSSQLVSVREAADLARDGTAASAGISVGSATLYDRTGLVGTCVVTTLSNARRQIDFSTNPPA</sequence>
<comment type="caution">
    <text evidence="1">The sequence shown here is derived from an EMBL/GenBank/DDBJ whole genome shotgun (WGS) entry which is preliminary data.</text>
</comment>
<dbReference type="RefSeq" id="WP_077119102.1">
    <property type="nucleotide sequence ID" value="NZ_LOKT01000002.1"/>
</dbReference>
<name>A0A1V2TCQ5_9NOCA</name>
<dbReference type="STRING" id="1538463.B0T36_02660"/>
<dbReference type="Proteomes" id="UP000188836">
    <property type="component" value="Unassembled WGS sequence"/>
</dbReference>
<dbReference type="EMBL" id="MUMY01000016">
    <property type="protein sequence ID" value="ONM47302.1"/>
    <property type="molecule type" value="Genomic_DNA"/>
</dbReference>
<dbReference type="AlphaFoldDB" id="A0A1V2TCQ5"/>
<evidence type="ECO:0000313" key="2">
    <source>
        <dbReference type="Proteomes" id="UP000188836"/>
    </source>
</evidence>
<gene>
    <name evidence="1" type="ORF">B0T46_18710</name>
</gene>
<keyword evidence="2" id="KW-1185">Reference proteome</keyword>
<organism evidence="1 2">
    <name type="scientific">Nocardia donostiensis</name>
    <dbReference type="NCBI Taxonomy" id="1538463"/>
    <lineage>
        <taxon>Bacteria</taxon>
        <taxon>Bacillati</taxon>
        <taxon>Actinomycetota</taxon>
        <taxon>Actinomycetes</taxon>
        <taxon>Mycobacteriales</taxon>
        <taxon>Nocardiaceae</taxon>
        <taxon>Nocardia</taxon>
    </lineage>
</organism>
<proteinExistence type="predicted"/>